<dbReference type="Proteomes" id="UP000786185">
    <property type="component" value="Unassembled WGS sequence"/>
</dbReference>
<proteinExistence type="predicted"/>
<name>A0A1V9JUI8_VIBAN</name>
<dbReference type="InterPro" id="IPR013783">
    <property type="entry name" value="Ig-like_fold"/>
</dbReference>
<evidence type="ECO:0000313" key="3">
    <source>
        <dbReference type="EMBL" id="MBF4434750.1"/>
    </source>
</evidence>
<dbReference type="EMBL" id="CP034673">
    <property type="protein sequence ID" value="AZS26520.1"/>
    <property type="molecule type" value="Genomic_DNA"/>
</dbReference>
<dbReference type="Proteomes" id="UP000726136">
    <property type="component" value="Unassembled WGS sequence"/>
</dbReference>
<gene>
    <name evidence="1" type="ORF">DYL72_16045</name>
    <name evidence="2" type="ORF">EAY46_11675</name>
    <name evidence="3" type="ORF">ERJ77_09520</name>
</gene>
<dbReference type="AlphaFoldDB" id="A0A1V9JUI8"/>
<dbReference type="EMBL" id="SCLC01000006">
    <property type="protein sequence ID" value="MBF4434750.1"/>
    <property type="molecule type" value="Genomic_DNA"/>
</dbReference>
<accession>A0A1V9JUI8</accession>
<dbReference type="SUPFAM" id="SSF81296">
    <property type="entry name" value="E set domains"/>
    <property type="match status" value="1"/>
</dbReference>
<dbReference type="Gene3D" id="2.60.40.10">
    <property type="entry name" value="Immunoglobulins"/>
    <property type="match status" value="1"/>
</dbReference>
<sequence>MEFVMINKRFFKTKEEVEVTFEVDVPDTAGNVAIVADFLDWQPEPMKKVAKSNSFKFKTRLPKDAEFQFRYLLDDQQWVNDPSADQYIANGFGEENSLVTTYQ</sequence>
<evidence type="ECO:0000313" key="6">
    <source>
        <dbReference type="Proteomes" id="UP000786185"/>
    </source>
</evidence>
<evidence type="ECO:0000313" key="1">
    <source>
        <dbReference type="EMBL" id="AZS26520.1"/>
    </source>
</evidence>
<dbReference type="CDD" id="cd07184">
    <property type="entry name" value="E_set_Isoamylase_like_N"/>
    <property type="match status" value="1"/>
</dbReference>
<dbReference type="EMBL" id="RDPI01000011">
    <property type="protein sequence ID" value="MBF4373735.1"/>
    <property type="molecule type" value="Genomic_DNA"/>
</dbReference>
<evidence type="ECO:0000313" key="5">
    <source>
        <dbReference type="Proteomes" id="UP000726136"/>
    </source>
</evidence>
<organism evidence="3 6">
    <name type="scientific">Vibrio anguillarum</name>
    <name type="common">Listonella anguillarum</name>
    <dbReference type="NCBI Taxonomy" id="55601"/>
    <lineage>
        <taxon>Bacteria</taxon>
        <taxon>Pseudomonadati</taxon>
        <taxon>Pseudomonadota</taxon>
        <taxon>Gammaproteobacteria</taxon>
        <taxon>Vibrionales</taxon>
        <taxon>Vibrionaceae</taxon>
        <taxon>Vibrio</taxon>
    </lineage>
</organism>
<dbReference type="OrthoDB" id="5451596at2"/>
<evidence type="ECO:0000313" key="2">
    <source>
        <dbReference type="EMBL" id="MBF4373735.1"/>
    </source>
</evidence>
<reference evidence="1 4" key="1">
    <citation type="submission" date="2018-12" db="EMBL/GenBank/DDBJ databases">
        <title>Characterization and Draft Genome of Vibrio anguillarum J360 Marine Pathogen Isolated from an Outbreak in Lumpfish (Cyclopterus lumpus).</title>
        <authorList>
            <person name="Vasquez J.I."/>
            <person name="Cao T."/>
            <person name="Chakraborty S."/>
            <person name="Gnanagobal H."/>
            <person name="Wescot J."/>
            <person name="Boyce D."/>
            <person name="Santander J."/>
        </authorList>
    </citation>
    <scope>NUCLEOTIDE SEQUENCE [LARGE SCALE GENOMIC DNA]</scope>
    <source>
        <strain evidence="1 4">J360</strain>
    </source>
</reference>
<dbReference type="InterPro" id="IPR014756">
    <property type="entry name" value="Ig_E-set"/>
</dbReference>
<protein>
    <submittedName>
        <fullName evidence="3">1,4-alpha-glucan branching protein</fullName>
    </submittedName>
</protein>
<keyword evidence="5" id="KW-1185">Reference proteome</keyword>
<reference evidence="3 5" key="2">
    <citation type="journal article" date="2021" name="PeerJ">
        <title>Analysis of 44 Vibrio anguillarum genomes reveals high genetic diversity.</title>
        <authorList>
            <person name="Hansen M.J."/>
            <person name="Dalsgaard I."/>
        </authorList>
    </citation>
    <scope>NUCLEOTIDE SEQUENCE</scope>
    <source>
        <strain evidence="2 5">040915-1/1B</strain>
        <strain evidence="3">850617-1/1</strain>
    </source>
</reference>
<evidence type="ECO:0000313" key="4">
    <source>
        <dbReference type="Proteomes" id="UP000256923"/>
    </source>
</evidence>
<dbReference type="Proteomes" id="UP000256923">
    <property type="component" value="Chromosome 2"/>
</dbReference>